<dbReference type="InterPro" id="IPR002569">
    <property type="entry name" value="Met_Sox_Rdtase_MsrA_dom"/>
</dbReference>
<dbReference type="PANTHER" id="PTHR43774:SF1">
    <property type="entry name" value="PEPTIDE METHIONINE SULFOXIDE REDUCTASE MSRA 2"/>
    <property type="match status" value="1"/>
</dbReference>
<feature type="domain" description="Peptide methionine sulphoxide reductase MsrA" evidence="6">
    <location>
        <begin position="31"/>
        <end position="181"/>
    </location>
</feature>
<dbReference type="HAMAP" id="MF_01401">
    <property type="entry name" value="MsrA"/>
    <property type="match status" value="1"/>
</dbReference>
<dbReference type="Gene3D" id="3.30.1060.10">
    <property type="entry name" value="Peptide methionine sulphoxide reductase MsrA"/>
    <property type="match status" value="1"/>
</dbReference>
<keyword evidence="8" id="KW-1185">Reference proteome</keyword>
<keyword evidence="1 4" id="KW-0560">Oxidoreductase</keyword>
<gene>
    <name evidence="4 7" type="primary">msrA</name>
    <name evidence="7" type="ORF">NYF23_11015</name>
</gene>
<sequence length="202" mass="22739">MKPNRSLTATIIALSLCSFMTLKAAAKEQSAVFAGGCFWCTESDFEKLDGVISATSGYIGGQLKNPTYKQVSAGGSGHTEAVEVIYDDQTVSYSELVEYFWKTIDPTDDGGQFCDRGQQYRSEIFYQTEEQRSIAQSSKDALAASGLLKAEIVTQLTPWSRFYAAEDYHQDYYLKNPIRYNYYRWGCGREKRLAELWDGPAK</sequence>
<dbReference type="NCBIfam" id="TIGR00401">
    <property type="entry name" value="msrA"/>
    <property type="match status" value="1"/>
</dbReference>
<evidence type="ECO:0000313" key="8">
    <source>
        <dbReference type="Proteomes" id="UP001059934"/>
    </source>
</evidence>
<evidence type="ECO:0000259" key="6">
    <source>
        <dbReference type="Pfam" id="PF01625"/>
    </source>
</evidence>
<evidence type="ECO:0000256" key="1">
    <source>
        <dbReference type="ARBA" id="ARBA00023002"/>
    </source>
</evidence>
<dbReference type="SUPFAM" id="SSF55068">
    <property type="entry name" value="Peptide methionine sulfoxide reductase"/>
    <property type="match status" value="1"/>
</dbReference>
<dbReference type="Pfam" id="PF01625">
    <property type="entry name" value="PMSR"/>
    <property type="match status" value="1"/>
</dbReference>
<evidence type="ECO:0000256" key="4">
    <source>
        <dbReference type="HAMAP-Rule" id="MF_01401"/>
    </source>
</evidence>
<comment type="similarity">
    <text evidence="4">Belongs to the MsrA Met sulfoxide reductase family.</text>
</comment>
<dbReference type="GO" id="GO:0008113">
    <property type="term" value="F:peptide-methionine (S)-S-oxide reductase activity"/>
    <property type="evidence" value="ECO:0007669"/>
    <property type="project" value="UniProtKB-EC"/>
</dbReference>
<accession>A0ABY5TN71</accession>
<evidence type="ECO:0000256" key="2">
    <source>
        <dbReference type="ARBA" id="ARBA00047806"/>
    </source>
</evidence>
<dbReference type="PANTHER" id="PTHR43774">
    <property type="entry name" value="PEPTIDE METHIONINE SULFOXIDE REDUCTASE"/>
    <property type="match status" value="1"/>
</dbReference>
<comment type="function">
    <text evidence="4">Has an important function as a repair enzyme for proteins that have been inactivated by oxidation. Catalyzes the reversible oxidation-reduction of methionine sulfoxide in proteins to methionine.</text>
</comment>
<comment type="catalytic activity">
    <reaction evidence="3 4">
        <text>[thioredoxin]-disulfide + L-methionine + H2O = L-methionine (S)-S-oxide + [thioredoxin]-dithiol</text>
        <dbReference type="Rhea" id="RHEA:19993"/>
        <dbReference type="Rhea" id="RHEA-COMP:10698"/>
        <dbReference type="Rhea" id="RHEA-COMP:10700"/>
        <dbReference type="ChEBI" id="CHEBI:15377"/>
        <dbReference type="ChEBI" id="CHEBI:29950"/>
        <dbReference type="ChEBI" id="CHEBI:50058"/>
        <dbReference type="ChEBI" id="CHEBI:57844"/>
        <dbReference type="ChEBI" id="CHEBI:58772"/>
        <dbReference type="EC" id="1.8.4.11"/>
    </reaction>
</comment>
<dbReference type="InterPro" id="IPR036509">
    <property type="entry name" value="Met_Sox_Rdtase_MsrA_sf"/>
</dbReference>
<organism evidence="7 8">
    <name type="scientific">SAR92 clade bacterium H455</name>
    <dbReference type="NCBI Taxonomy" id="2974818"/>
    <lineage>
        <taxon>Bacteria</taxon>
        <taxon>Pseudomonadati</taxon>
        <taxon>Pseudomonadota</taxon>
        <taxon>Gammaproteobacteria</taxon>
        <taxon>Cellvibrionales</taxon>
        <taxon>Porticoccaceae</taxon>
        <taxon>SAR92 clade</taxon>
    </lineage>
</organism>
<dbReference type="EC" id="1.8.4.11" evidence="4"/>
<feature type="chain" id="PRO_5045425752" description="Peptide methionine sulfoxide reductase MsrA" evidence="5">
    <location>
        <begin position="25"/>
        <end position="202"/>
    </location>
</feature>
<dbReference type="EMBL" id="CP103416">
    <property type="protein sequence ID" value="UVW34536.1"/>
    <property type="molecule type" value="Genomic_DNA"/>
</dbReference>
<evidence type="ECO:0000256" key="5">
    <source>
        <dbReference type="SAM" id="SignalP"/>
    </source>
</evidence>
<comment type="catalytic activity">
    <reaction evidence="2 4">
        <text>L-methionyl-[protein] + [thioredoxin]-disulfide + H2O = L-methionyl-(S)-S-oxide-[protein] + [thioredoxin]-dithiol</text>
        <dbReference type="Rhea" id="RHEA:14217"/>
        <dbReference type="Rhea" id="RHEA-COMP:10698"/>
        <dbReference type="Rhea" id="RHEA-COMP:10700"/>
        <dbReference type="Rhea" id="RHEA-COMP:12313"/>
        <dbReference type="Rhea" id="RHEA-COMP:12315"/>
        <dbReference type="ChEBI" id="CHEBI:15377"/>
        <dbReference type="ChEBI" id="CHEBI:16044"/>
        <dbReference type="ChEBI" id="CHEBI:29950"/>
        <dbReference type="ChEBI" id="CHEBI:44120"/>
        <dbReference type="ChEBI" id="CHEBI:50058"/>
        <dbReference type="EC" id="1.8.4.11"/>
    </reaction>
</comment>
<keyword evidence="5" id="KW-0732">Signal</keyword>
<dbReference type="Proteomes" id="UP001059934">
    <property type="component" value="Chromosome"/>
</dbReference>
<proteinExistence type="inferred from homology"/>
<feature type="active site" evidence="4">
    <location>
        <position position="37"/>
    </location>
</feature>
<feature type="signal peptide" evidence="5">
    <location>
        <begin position="1"/>
        <end position="24"/>
    </location>
</feature>
<evidence type="ECO:0000256" key="3">
    <source>
        <dbReference type="ARBA" id="ARBA00048782"/>
    </source>
</evidence>
<evidence type="ECO:0000313" key="7">
    <source>
        <dbReference type="EMBL" id="UVW34536.1"/>
    </source>
</evidence>
<reference evidence="7" key="1">
    <citation type="submission" date="2022-08" db="EMBL/GenBank/DDBJ databases">
        <title>Catabolic pathway analysis in culturable SAR92 clade bacteria reveals their overlooked roles in DMSP degradation in coastal seas.</title>
        <authorList>
            <person name="He X."/>
            <person name="Zhang X."/>
            <person name="Zhang Y."/>
        </authorList>
    </citation>
    <scope>NUCLEOTIDE SEQUENCE</scope>
    <source>
        <strain evidence="7">H455</strain>
    </source>
</reference>
<protein>
    <recommendedName>
        <fullName evidence="4">Peptide methionine sulfoxide reductase MsrA</fullName>
        <shortName evidence="4">Protein-methionine-S-oxide reductase</shortName>
        <ecNumber evidence="4">1.8.4.11</ecNumber>
    </recommendedName>
    <alternativeName>
        <fullName evidence="4">Peptide-methionine (S)-S-oxide reductase</fullName>
        <shortName evidence="4">Peptide Met(O) reductase</shortName>
    </alternativeName>
</protein>
<name>A0ABY5TN71_9GAMM</name>